<accession>K4IND0</accession>
<dbReference type="EMBL" id="CP003879">
    <property type="protein sequence ID" value="AFU70521.1"/>
    <property type="molecule type" value="Genomic_DNA"/>
</dbReference>
<dbReference type="Gene3D" id="2.30.30.40">
    <property type="entry name" value="SH3 Domains"/>
    <property type="match status" value="2"/>
</dbReference>
<evidence type="ECO:0000259" key="2">
    <source>
        <dbReference type="PROSITE" id="PS51781"/>
    </source>
</evidence>
<evidence type="ECO:0000313" key="3">
    <source>
        <dbReference type="EMBL" id="AFU70521.1"/>
    </source>
</evidence>
<organism evidence="3 4">
    <name type="scientific">Psychroflexus torquis (strain ATCC 700755 / CIP 106069 / ACAM 623)</name>
    <dbReference type="NCBI Taxonomy" id="313595"/>
    <lineage>
        <taxon>Bacteria</taxon>
        <taxon>Pseudomonadati</taxon>
        <taxon>Bacteroidota</taxon>
        <taxon>Flavobacteriia</taxon>
        <taxon>Flavobacteriales</taxon>
        <taxon>Flavobacteriaceae</taxon>
        <taxon>Psychroflexus</taxon>
    </lineage>
</organism>
<evidence type="ECO:0000313" key="4">
    <source>
        <dbReference type="Proteomes" id="UP000008514"/>
    </source>
</evidence>
<keyword evidence="4" id="KW-1185">Reference proteome</keyword>
<feature type="chain" id="PRO_5003877832" evidence="1">
    <location>
        <begin position="19"/>
        <end position="390"/>
    </location>
</feature>
<reference evidence="3" key="2">
    <citation type="submission" date="2012-09" db="EMBL/GenBank/DDBJ databases">
        <title>The complete sequence of Psychroflexus torquis an extreme psychrophile from sea-ice that is stimulated by light.</title>
        <authorList>
            <person name="Feng S."/>
            <person name="Powell S.M."/>
            <person name="Bowman J.P."/>
        </authorList>
    </citation>
    <scope>NUCLEOTIDE SEQUENCE [LARGE SCALE GENOMIC DNA]</scope>
    <source>
        <strain evidence="3">ATCC 700755</strain>
    </source>
</reference>
<dbReference type="OrthoDB" id="965391at2"/>
<dbReference type="Proteomes" id="UP000008514">
    <property type="component" value="Chromosome"/>
</dbReference>
<dbReference type="STRING" id="313595.P700755_003950"/>
<evidence type="ECO:0000256" key="1">
    <source>
        <dbReference type="SAM" id="SignalP"/>
    </source>
</evidence>
<name>K4IND0_PSYTT</name>
<dbReference type="InterPro" id="IPR003646">
    <property type="entry name" value="SH3-like_bac-type"/>
</dbReference>
<feature type="signal peptide" evidence="1">
    <location>
        <begin position="1"/>
        <end position="18"/>
    </location>
</feature>
<dbReference type="RefSeq" id="WP_015026054.1">
    <property type="nucleotide sequence ID" value="NC_018721.1"/>
</dbReference>
<proteinExistence type="predicted"/>
<dbReference type="AlphaFoldDB" id="K4IND0"/>
<dbReference type="HOGENOM" id="CLU_707631_0_0_10"/>
<dbReference type="eggNOG" id="ENOG5033CM7">
    <property type="taxonomic scope" value="Bacteria"/>
</dbReference>
<protein>
    <submittedName>
        <fullName evidence="3">SH3 superfamily protein</fullName>
    </submittedName>
</protein>
<reference evidence="3" key="1">
    <citation type="submission" date="2006-03" db="EMBL/GenBank/DDBJ databases">
        <authorList>
            <person name="Bowman J."/>
            <person name="Ferriera S."/>
            <person name="Johnson J."/>
            <person name="Kravitz S."/>
            <person name="Halpern A."/>
            <person name="Remington K."/>
            <person name="Beeson K."/>
            <person name="Tran B."/>
            <person name="Rogers Y.-H."/>
            <person name="Friedman R."/>
            <person name="Venter J.C."/>
        </authorList>
    </citation>
    <scope>NUCLEOTIDE SEQUENCE [LARGE SCALE GENOMIC DNA]</scope>
    <source>
        <strain evidence="3">ATCC 700755</strain>
    </source>
</reference>
<dbReference type="SMART" id="SM00287">
    <property type="entry name" value="SH3b"/>
    <property type="match status" value="2"/>
</dbReference>
<dbReference type="KEGG" id="ptq:P700755_003950"/>
<gene>
    <name evidence="3" type="ordered locus">P700755_003950</name>
</gene>
<sequence length="390" mass="45018">MKQIITILLFFVFLFSFAQTNSNHVYVSGYYKSNGTYVQPYYRTAPNSTNRDNFSTRGNTNPYTGEAGYIHLTVIHLHIHDKLIFEFKYTYPKTNYNKTSTSISNNSYNSRSIYTTTSSKGQLWRKPHQFDAIRPIEKGSRVKVLEYEDGFYKVISNGTIGYINNITINENSTMKSLKKGEKEYLNTAESKATVNEIFDIEVSKIYALPSKYVSATEANLRLGPTTVTNVLTTINRNDKIRIIDKLTYNSWTKIIVEADDGFYIGFLNNSLISDYKIETKEQSDGPTSVVKSFLKYLDEEEFYNAFSLTNNPSWNKNGGYSWFSSTDAYGGIDYVTIYEVRLENAYNDQAVVFADYYASDPLHTSRRWKQILILEYKYGKWKIIKTKLVE</sequence>
<feature type="domain" description="SH3b" evidence="2">
    <location>
        <begin position="208"/>
        <end position="276"/>
    </location>
</feature>
<dbReference type="PROSITE" id="PS51781">
    <property type="entry name" value="SH3B"/>
    <property type="match status" value="1"/>
</dbReference>
<keyword evidence="1" id="KW-0732">Signal</keyword>